<feature type="transmembrane region" description="Helical" evidence="7">
    <location>
        <begin position="487"/>
        <end position="507"/>
    </location>
</feature>
<dbReference type="Pfam" id="PF02687">
    <property type="entry name" value="FtsX"/>
    <property type="match status" value="1"/>
</dbReference>
<dbReference type="AlphaFoldDB" id="A0A919NXV8"/>
<feature type="transmembrane region" description="Helical" evidence="7">
    <location>
        <begin position="404"/>
        <end position="426"/>
    </location>
</feature>
<keyword evidence="5 7" id="KW-0472">Membrane</keyword>
<feature type="region of interest" description="Disordered" evidence="6">
    <location>
        <begin position="58"/>
        <end position="85"/>
    </location>
</feature>
<feature type="transmembrane region" description="Helical" evidence="7">
    <location>
        <begin position="784"/>
        <end position="808"/>
    </location>
</feature>
<protein>
    <recommendedName>
        <fullName evidence="8">ABC3 transporter permease C-terminal domain-containing protein</fullName>
    </recommendedName>
</protein>
<evidence type="ECO:0000256" key="5">
    <source>
        <dbReference type="ARBA" id="ARBA00023136"/>
    </source>
</evidence>
<gene>
    <name evidence="9" type="ORF">Cch01nite_03400</name>
</gene>
<dbReference type="Proteomes" id="UP000632740">
    <property type="component" value="Unassembled WGS sequence"/>
</dbReference>
<evidence type="ECO:0000313" key="9">
    <source>
        <dbReference type="EMBL" id="GIG19616.1"/>
    </source>
</evidence>
<feature type="transmembrane region" description="Helical" evidence="7">
    <location>
        <begin position="370"/>
        <end position="392"/>
    </location>
</feature>
<evidence type="ECO:0000313" key="10">
    <source>
        <dbReference type="Proteomes" id="UP000632740"/>
    </source>
</evidence>
<evidence type="ECO:0000256" key="6">
    <source>
        <dbReference type="SAM" id="MobiDB-lite"/>
    </source>
</evidence>
<organism evidence="9 10">
    <name type="scientific">Cellulomonas chitinilytica</name>
    <dbReference type="NCBI Taxonomy" id="398759"/>
    <lineage>
        <taxon>Bacteria</taxon>
        <taxon>Bacillati</taxon>
        <taxon>Actinomycetota</taxon>
        <taxon>Actinomycetes</taxon>
        <taxon>Micrococcales</taxon>
        <taxon>Cellulomonadaceae</taxon>
        <taxon>Cellulomonas</taxon>
    </lineage>
</organism>
<feature type="transmembrane region" description="Helical" evidence="7">
    <location>
        <begin position="541"/>
        <end position="563"/>
    </location>
</feature>
<comment type="subcellular location">
    <subcellularLocation>
        <location evidence="1">Cell membrane</location>
        <topology evidence="1">Multi-pass membrane protein</topology>
    </subcellularLocation>
</comment>
<evidence type="ECO:0000256" key="2">
    <source>
        <dbReference type="ARBA" id="ARBA00022475"/>
    </source>
</evidence>
<evidence type="ECO:0000256" key="4">
    <source>
        <dbReference type="ARBA" id="ARBA00022989"/>
    </source>
</evidence>
<evidence type="ECO:0000259" key="8">
    <source>
        <dbReference type="Pfam" id="PF02687"/>
    </source>
</evidence>
<feature type="domain" description="ABC3 transporter permease C-terminal" evidence="8">
    <location>
        <begin position="796"/>
        <end position="903"/>
    </location>
</feature>
<feature type="transmembrane region" description="Helical" evidence="7">
    <location>
        <begin position="24"/>
        <end position="44"/>
    </location>
</feature>
<dbReference type="InterPro" id="IPR003838">
    <property type="entry name" value="ABC3_permease_C"/>
</dbReference>
<accession>A0A919NXV8</accession>
<dbReference type="GO" id="GO:0005886">
    <property type="term" value="C:plasma membrane"/>
    <property type="evidence" value="ECO:0007669"/>
    <property type="project" value="UniProtKB-SubCell"/>
</dbReference>
<evidence type="ECO:0000256" key="7">
    <source>
        <dbReference type="SAM" id="Phobius"/>
    </source>
</evidence>
<feature type="transmembrane region" description="Helical" evidence="7">
    <location>
        <begin position="881"/>
        <end position="903"/>
    </location>
</feature>
<evidence type="ECO:0000256" key="1">
    <source>
        <dbReference type="ARBA" id="ARBA00004651"/>
    </source>
</evidence>
<reference evidence="9" key="1">
    <citation type="submission" date="2021-01" db="EMBL/GenBank/DDBJ databases">
        <title>Whole genome shotgun sequence of Cellulomonas chitinilytica NBRC 110799.</title>
        <authorList>
            <person name="Komaki H."/>
            <person name="Tamura T."/>
        </authorList>
    </citation>
    <scope>NUCLEOTIDE SEQUENCE</scope>
    <source>
        <strain evidence="9">NBRC 110799</strain>
    </source>
</reference>
<keyword evidence="10" id="KW-1185">Reference proteome</keyword>
<keyword evidence="4 7" id="KW-1133">Transmembrane helix</keyword>
<name>A0A919NXV8_9CELL</name>
<dbReference type="EMBL" id="BONK01000001">
    <property type="protein sequence ID" value="GIG19616.1"/>
    <property type="molecule type" value="Genomic_DNA"/>
</dbReference>
<sequence>MGWSVRATGAAAFLVARRRARQDAGLLALAAALLAVTVLLSLVVPRLTSDAADDGVRDAVSHAGPDADLSAELGAAPRSADGRDEDAAQLEANAAADMWHALPAPLHAVTTEPVTATATRTTPTAIGAADYGTRLVHVGTTRTGDGAGLVTWVAGTAPGAPADGTTGVVEVGVSQAVAARTGLAVGDRFHVAGTTKGTLAAEVTGVFAPTDAAARVWADQGDLLAPLPAVPSSALDARVAFLVTDDSLPDLLLGVQARGLVTTYRFPVVADRFDAPSTAAVEAALARLSATPSALAGNDGRTPTIRSTLEPVLHAVDGRLAASRAQVSLLLVGLAAAGALALVLAARLLVLRREPLLLAERARGASVASVAVRALVESVPLAVLAAAVGAAGAQALLPGADGSWTGAALVVLAAALAPAVWSALLVRRAWSGQRLPANRADRERLLGRRRSRRVVVELALVAVAAAALVSVRSRGLTQTRTGAVDPLLAATPVLLAAAATVVAVRLLPPVLRGMSRTAARRRGLVPVVATARAARTAGTAVPLLTLTVSLALVVFCATTAVTVRGGQARAADLTVGAQVRLDGDLTPADVAALRAAPGVTAVAGAVELGKRTLGQDAALAVRLVAVDAADLARARAAHGLPVPDGLATLGEGDTVRVLATPRAAAAAALVEPQVRVTEKVVQVDVVGTVADVPLVPGAATASRGAPTEPTTPVDPDDDLTLLADWGRLAAAEGEPLAIQTIWVDGPGAAAAAEAAGLDRSRGVTVTERDSWLTEWRTSSFNAGLLALLVATGLALAGYAVVALALTVVGTARERARTVSALRTQGLDARTARALTFGELAPLAVTAVLAGCVIGVGMPWVLTGALGLDALAGAPGAARLRVDWLPVAGAALVVLVALVVAVLVESAVRRRDRLGEVLRVGER</sequence>
<keyword evidence="2" id="KW-1003">Cell membrane</keyword>
<comment type="caution">
    <text evidence="9">The sequence shown here is derived from an EMBL/GenBank/DDBJ whole genome shotgun (WGS) entry which is preliminary data.</text>
</comment>
<feature type="transmembrane region" description="Helical" evidence="7">
    <location>
        <begin position="329"/>
        <end position="350"/>
    </location>
</feature>
<evidence type="ECO:0000256" key="3">
    <source>
        <dbReference type="ARBA" id="ARBA00022692"/>
    </source>
</evidence>
<feature type="transmembrane region" description="Helical" evidence="7">
    <location>
        <begin position="454"/>
        <end position="475"/>
    </location>
</feature>
<keyword evidence="3 7" id="KW-0812">Transmembrane</keyword>
<proteinExistence type="predicted"/>
<feature type="transmembrane region" description="Helical" evidence="7">
    <location>
        <begin position="839"/>
        <end position="861"/>
    </location>
</feature>